<keyword evidence="2" id="KW-0472">Membrane</keyword>
<dbReference type="KEGG" id="rca:Rcas_1363"/>
<dbReference type="SMART" id="SM00327">
    <property type="entry name" value="VWA"/>
    <property type="match status" value="2"/>
</dbReference>
<evidence type="ECO:0000313" key="5">
    <source>
        <dbReference type="Proteomes" id="UP000000263"/>
    </source>
</evidence>
<dbReference type="InterPro" id="IPR036465">
    <property type="entry name" value="vWFA_dom_sf"/>
</dbReference>
<evidence type="ECO:0000259" key="3">
    <source>
        <dbReference type="PROSITE" id="PS50234"/>
    </source>
</evidence>
<dbReference type="RefSeq" id="WP_012119888.1">
    <property type="nucleotide sequence ID" value="NC_009767.1"/>
</dbReference>
<protein>
    <submittedName>
        <fullName evidence="4">von Willebrand factor type A</fullName>
    </submittedName>
</protein>
<dbReference type="Proteomes" id="UP000000263">
    <property type="component" value="Chromosome"/>
</dbReference>
<feature type="region of interest" description="Disordered" evidence="1">
    <location>
        <begin position="893"/>
        <end position="972"/>
    </location>
</feature>
<keyword evidence="2" id="KW-1133">Transmembrane helix</keyword>
<dbReference type="PANTHER" id="PTHR37947:SF2">
    <property type="entry name" value="VON WILLEBRAND FACTOR TYPE A"/>
    <property type="match status" value="1"/>
</dbReference>
<gene>
    <name evidence="4" type="ordered locus">Rcas_1363</name>
</gene>
<feature type="compositionally biased region" description="Polar residues" evidence="1">
    <location>
        <begin position="893"/>
        <end position="916"/>
    </location>
</feature>
<dbReference type="Gene3D" id="2.60.40.10">
    <property type="entry name" value="Immunoglobulins"/>
    <property type="match status" value="1"/>
</dbReference>
<dbReference type="HOGENOM" id="CLU_007196_0_0_0"/>
<dbReference type="Gene3D" id="3.40.50.880">
    <property type="match status" value="2"/>
</dbReference>
<dbReference type="Pfam" id="PF13519">
    <property type="entry name" value="VWA_2"/>
    <property type="match status" value="1"/>
</dbReference>
<evidence type="ECO:0000256" key="1">
    <source>
        <dbReference type="SAM" id="MobiDB-lite"/>
    </source>
</evidence>
<dbReference type="InterPro" id="IPR010768">
    <property type="entry name" value="GATase1-like"/>
</dbReference>
<dbReference type="AlphaFoldDB" id="A7NJ01"/>
<evidence type="ECO:0000256" key="2">
    <source>
        <dbReference type="SAM" id="Phobius"/>
    </source>
</evidence>
<feature type="compositionally biased region" description="Basic and acidic residues" evidence="1">
    <location>
        <begin position="936"/>
        <end position="946"/>
    </location>
</feature>
<dbReference type="InterPro" id="IPR029062">
    <property type="entry name" value="Class_I_gatase-like"/>
</dbReference>
<keyword evidence="5" id="KW-1185">Reference proteome</keyword>
<dbReference type="InterPro" id="IPR002035">
    <property type="entry name" value="VWF_A"/>
</dbReference>
<dbReference type="SUPFAM" id="SSF53300">
    <property type="entry name" value="vWA-like"/>
    <property type="match status" value="2"/>
</dbReference>
<dbReference type="Pfam" id="PF00092">
    <property type="entry name" value="VWA"/>
    <property type="match status" value="1"/>
</dbReference>
<name>A7NJ01_ROSCS</name>
<feature type="domain" description="VWFA" evidence="3">
    <location>
        <begin position="410"/>
        <end position="593"/>
    </location>
</feature>
<dbReference type="eggNOG" id="COG5426">
    <property type="taxonomic scope" value="Bacteria"/>
</dbReference>
<feature type="transmembrane region" description="Helical" evidence="2">
    <location>
        <begin position="41"/>
        <end position="62"/>
    </location>
</feature>
<dbReference type="STRING" id="383372.Rcas_1363"/>
<organism evidence="4 5">
    <name type="scientific">Roseiflexus castenholzii (strain DSM 13941 / HLO8)</name>
    <dbReference type="NCBI Taxonomy" id="383372"/>
    <lineage>
        <taxon>Bacteria</taxon>
        <taxon>Bacillati</taxon>
        <taxon>Chloroflexota</taxon>
        <taxon>Chloroflexia</taxon>
        <taxon>Chloroflexales</taxon>
        <taxon>Roseiflexineae</taxon>
        <taxon>Roseiflexaceae</taxon>
        <taxon>Roseiflexus</taxon>
    </lineage>
</organism>
<feature type="compositionally biased region" description="Low complexity" evidence="1">
    <location>
        <begin position="924"/>
        <end position="934"/>
    </location>
</feature>
<reference evidence="4 5" key="1">
    <citation type="submission" date="2007-08" db="EMBL/GenBank/DDBJ databases">
        <title>Complete sequence of Roseiflexus castenholzii DSM 13941.</title>
        <authorList>
            <consortium name="US DOE Joint Genome Institute"/>
            <person name="Copeland A."/>
            <person name="Lucas S."/>
            <person name="Lapidus A."/>
            <person name="Barry K."/>
            <person name="Glavina del Rio T."/>
            <person name="Dalin E."/>
            <person name="Tice H."/>
            <person name="Pitluck S."/>
            <person name="Thompson L.S."/>
            <person name="Brettin T."/>
            <person name="Bruce D."/>
            <person name="Detter J.C."/>
            <person name="Han C."/>
            <person name="Tapia R."/>
            <person name="Schmutz J."/>
            <person name="Larimer F."/>
            <person name="Land M."/>
            <person name="Hauser L."/>
            <person name="Kyrpides N."/>
            <person name="Mikhailova N."/>
            <person name="Bryant D.A."/>
            <person name="Hanada S."/>
            <person name="Tsukatani Y."/>
            <person name="Richardson P."/>
        </authorList>
    </citation>
    <scope>NUCLEOTIDE SEQUENCE [LARGE SCALE GENOMIC DNA]</scope>
    <source>
        <strain evidence="5">DSM 13941 / HLO8</strain>
    </source>
</reference>
<keyword evidence="2" id="KW-0812">Transmembrane</keyword>
<dbReference type="PROSITE" id="PS50234">
    <property type="entry name" value="VWFA"/>
    <property type="match status" value="1"/>
</dbReference>
<dbReference type="CDD" id="cd01653">
    <property type="entry name" value="GATase1"/>
    <property type="match status" value="1"/>
</dbReference>
<sequence>MIRLSFITPLALTLLALIPALWALTLLTPRRLAPWRFWSSLVLRSIILLALTLALAGTQIVLPVRELTTVFLVDVSDSMTPAQRERALQYVNDALAAMPPGDQAAVVVFGDNALVERAPGPIGPLSRLTSVPITTRTNLQEAVQLGLALFPAETQKRLVLISDGGENAGRVADAAQLAAIRKVPIDVVYMPGERGPDVIVAGLSAPAVVREGQDLTLQANITSNYATSGRLQTFVDGQLIGEQELSIPEGASTIDIRVPSGETGFRRIEVRLDADGDTEPQNNRGAAFTEVLGPPRLLLIASNEARAVNLRDALRAAEVRVDVLPPDQAPATLDQLGAYAGVIIVDTPARDMPRTLMEALPVYVRELGRGLAMVGGIDSFGAGGYRRTPLEPVLPVLLDPLDTKQQPDLALVMVIDRSGSMSELVGGSRRNRLDLAKEAVYQASLGLTPIDQVGLVVFDDAANWVLPLQRLPSVVEIERALGSFGIGGGTNIRPGIEQAAQALASADAKVKHVILLTDGIAESNYSDLIAQMRAAGVTISTVAIGEDANPNLVDVANAGGGRSYRVTRIEDVPRIFLQETIIAAGRDIVEERIEPQAGLPSPIIRSLGGLPPLYGYNGTEVREAARTFLFTPDGKPLLAQWQYGLGRVVAWTSDAQGRWARDWIAWDQFPRFAGGMTDLLLPPRESGTLELRATAAGPRALIELTAQDEQGRPLNNLVIAGRAVDPQNQGTAVQFQQIGPGQYRAVVDTSSPGVYLAQVAVSDAEGRQIGVAVTGIVVSYSLEYSAQRENLPLLSDVAGISSGRINPPPDVVFASPNQNVGSVREIGLPLLWLALLLWPLDIAARRVMVRMDDVAPWLERLRRRRPSSVAAPEAASTMTRLGAAKRRAMIARTSPNRAAASSEQSVTPPVMTQSRQTPPPAPESRPSAPASGASETRARSSEKRPVSPEATEEQFARLLAAKQRARRKSEER</sequence>
<evidence type="ECO:0000313" key="4">
    <source>
        <dbReference type="EMBL" id="ABU57459.1"/>
    </source>
</evidence>
<dbReference type="SUPFAM" id="SSF52317">
    <property type="entry name" value="Class I glutamine amidotransferase-like"/>
    <property type="match status" value="1"/>
</dbReference>
<feature type="transmembrane region" description="Helical" evidence="2">
    <location>
        <begin position="6"/>
        <end position="29"/>
    </location>
</feature>
<dbReference type="CDD" id="cd00198">
    <property type="entry name" value="vWFA"/>
    <property type="match status" value="1"/>
</dbReference>
<proteinExistence type="predicted"/>
<dbReference type="EMBL" id="CP000804">
    <property type="protein sequence ID" value="ABU57459.1"/>
    <property type="molecule type" value="Genomic_DNA"/>
</dbReference>
<dbReference type="OrthoDB" id="9781333at2"/>
<dbReference type="Gene3D" id="3.40.50.410">
    <property type="entry name" value="von Willebrand factor, type A domain"/>
    <property type="match status" value="1"/>
</dbReference>
<accession>A7NJ01</accession>
<dbReference type="Pfam" id="PF07090">
    <property type="entry name" value="GATase1_like"/>
    <property type="match status" value="1"/>
</dbReference>
<dbReference type="eggNOG" id="COG2304">
    <property type="taxonomic scope" value="Bacteria"/>
</dbReference>
<feature type="compositionally biased region" description="Basic residues" evidence="1">
    <location>
        <begin position="963"/>
        <end position="972"/>
    </location>
</feature>
<dbReference type="InterPro" id="IPR013783">
    <property type="entry name" value="Ig-like_fold"/>
</dbReference>
<dbReference type="PANTHER" id="PTHR37947">
    <property type="entry name" value="BLL2462 PROTEIN"/>
    <property type="match status" value="1"/>
</dbReference>